<dbReference type="GO" id="GO:0016787">
    <property type="term" value="F:hydrolase activity"/>
    <property type="evidence" value="ECO:0007669"/>
    <property type="project" value="UniProtKB-KW"/>
</dbReference>
<evidence type="ECO:0000256" key="4">
    <source>
        <dbReference type="SAM" id="MobiDB-lite"/>
    </source>
</evidence>
<keyword evidence="6" id="KW-0347">Helicase</keyword>
<dbReference type="PANTHER" id="PTHR11472:SF34">
    <property type="entry name" value="REGULATOR OF TELOMERE ELONGATION HELICASE 1"/>
    <property type="match status" value="1"/>
</dbReference>
<keyword evidence="3" id="KW-0067">ATP-binding</keyword>
<dbReference type="GO" id="GO:0005524">
    <property type="term" value="F:ATP binding"/>
    <property type="evidence" value="ECO:0007669"/>
    <property type="project" value="UniProtKB-KW"/>
</dbReference>
<dbReference type="InterPro" id="IPR045028">
    <property type="entry name" value="DinG/Rad3-like"/>
</dbReference>
<protein>
    <submittedName>
        <fullName evidence="6">DinG family ATP-dependent helicase YoaA</fullName>
    </submittedName>
</protein>
<accession>A0A6J4NP23</accession>
<dbReference type="EMBL" id="CADCUQ010000301">
    <property type="protein sequence ID" value="CAA9393611.1"/>
    <property type="molecule type" value="Genomic_DNA"/>
</dbReference>
<dbReference type="Pfam" id="PF00270">
    <property type="entry name" value="DEAD"/>
    <property type="match status" value="1"/>
</dbReference>
<proteinExistence type="predicted"/>
<evidence type="ECO:0000256" key="1">
    <source>
        <dbReference type="ARBA" id="ARBA00022741"/>
    </source>
</evidence>
<dbReference type="AlphaFoldDB" id="A0A6J4NP23"/>
<evidence type="ECO:0000313" key="6">
    <source>
        <dbReference type="EMBL" id="CAA9393611.1"/>
    </source>
</evidence>
<evidence type="ECO:0000256" key="2">
    <source>
        <dbReference type="ARBA" id="ARBA00022801"/>
    </source>
</evidence>
<dbReference type="PANTHER" id="PTHR11472">
    <property type="entry name" value="DNA REPAIR DEAD HELICASE RAD3/XP-D SUBFAMILY MEMBER"/>
    <property type="match status" value="1"/>
</dbReference>
<feature type="non-terminal residue" evidence="6">
    <location>
        <position position="271"/>
    </location>
</feature>
<feature type="domain" description="Helicase ATP-binding" evidence="5">
    <location>
        <begin position="36"/>
        <end position="271"/>
    </location>
</feature>
<evidence type="ECO:0000256" key="3">
    <source>
        <dbReference type="ARBA" id="ARBA00022840"/>
    </source>
</evidence>
<dbReference type="GO" id="GO:0003678">
    <property type="term" value="F:DNA helicase activity"/>
    <property type="evidence" value="ECO:0007669"/>
    <property type="project" value="TreeGrafter"/>
</dbReference>
<dbReference type="Gene3D" id="3.40.50.300">
    <property type="entry name" value="P-loop containing nucleotide triphosphate hydrolases"/>
    <property type="match status" value="1"/>
</dbReference>
<dbReference type="GO" id="GO:0003676">
    <property type="term" value="F:nucleic acid binding"/>
    <property type="evidence" value="ECO:0007669"/>
    <property type="project" value="InterPro"/>
</dbReference>
<sequence>MFGYNAPGSSRDTRVADTTTTTSTTLTDILGAGGAIARRLGAGYEFRPQQLEMAEAVAGSLRGGRHLLVEAGTGVGKSFAYLLPAIDYAVKHKKRVVVSTHTISLQEQLIDKDIPLLQAVYPDEFTAVLVKGRSNYLCQRRLEQTRQRQNVLFDVDRQLESLWTIEEWAQKTTDGSLADLPDVPQSGVWDKVCAEQGNCMGKRCRFYERCFWQSAKRRMQVGNILVVNHALFFSDLALRAAGVNYLPKYDAVILDEAHTVEDVAGQHFGLE</sequence>
<organism evidence="6">
    <name type="scientific">uncultured Phycisphaerae bacterium</name>
    <dbReference type="NCBI Taxonomy" id="904963"/>
    <lineage>
        <taxon>Bacteria</taxon>
        <taxon>Pseudomonadati</taxon>
        <taxon>Planctomycetota</taxon>
        <taxon>Phycisphaerae</taxon>
        <taxon>environmental samples</taxon>
    </lineage>
</organism>
<keyword evidence="2" id="KW-0378">Hydrolase</keyword>
<gene>
    <name evidence="6" type="ORF">AVDCRST_MAG64-1310</name>
</gene>
<dbReference type="SUPFAM" id="SSF52540">
    <property type="entry name" value="P-loop containing nucleoside triphosphate hydrolases"/>
    <property type="match status" value="1"/>
</dbReference>
<dbReference type="InterPro" id="IPR011545">
    <property type="entry name" value="DEAD/DEAH_box_helicase_dom"/>
</dbReference>
<dbReference type="PROSITE" id="PS51193">
    <property type="entry name" value="HELICASE_ATP_BIND_2"/>
    <property type="match status" value="1"/>
</dbReference>
<keyword evidence="1" id="KW-0547">Nucleotide-binding</keyword>
<dbReference type="InterPro" id="IPR014013">
    <property type="entry name" value="Helic_SF1/SF2_ATP-bd_DinG/Rad3"/>
</dbReference>
<feature type="region of interest" description="Disordered" evidence="4">
    <location>
        <begin position="1"/>
        <end position="20"/>
    </location>
</feature>
<dbReference type="InterPro" id="IPR027417">
    <property type="entry name" value="P-loop_NTPase"/>
</dbReference>
<reference evidence="6" key="1">
    <citation type="submission" date="2020-02" db="EMBL/GenBank/DDBJ databases">
        <authorList>
            <person name="Meier V. D."/>
        </authorList>
    </citation>
    <scope>NUCLEOTIDE SEQUENCE</scope>
    <source>
        <strain evidence="6">AVDCRST_MAG64</strain>
    </source>
</reference>
<name>A0A6J4NP23_9BACT</name>
<evidence type="ECO:0000259" key="5">
    <source>
        <dbReference type="PROSITE" id="PS51193"/>
    </source>
</evidence>